<evidence type="ECO:0000256" key="7">
    <source>
        <dbReference type="ARBA" id="ARBA00035249"/>
    </source>
</evidence>
<evidence type="ECO:0000256" key="6">
    <source>
        <dbReference type="ARBA" id="ARBA00023274"/>
    </source>
</evidence>
<evidence type="ECO:0000256" key="1">
    <source>
        <dbReference type="ARBA" id="ARBA00004173"/>
    </source>
</evidence>
<dbReference type="GO" id="GO:0003735">
    <property type="term" value="F:structural constituent of ribosome"/>
    <property type="evidence" value="ECO:0007669"/>
    <property type="project" value="InterPro"/>
</dbReference>
<keyword evidence="10" id="KW-0175">Coiled coil</keyword>
<keyword evidence="5" id="KW-0496">Mitochondrion</keyword>
<dbReference type="PANTHER" id="PTHR46685:SF1">
    <property type="entry name" value="SMALL RIBOSOMAL SUBUNIT PROTEIN US15M"/>
    <property type="match status" value="1"/>
</dbReference>
<dbReference type="InterPro" id="IPR052137">
    <property type="entry name" value="uS15_ribosomal"/>
</dbReference>
<dbReference type="EMBL" id="JANEYF010000257">
    <property type="protein sequence ID" value="KAJ8971068.1"/>
    <property type="molecule type" value="Genomic_DNA"/>
</dbReference>
<dbReference type="SUPFAM" id="SSF47060">
    <property type="entry name" value="S15/NS1 RNA-binding domain"/>
    <property type="match status" value="1"/>
</dbReference>
<evidence type="ECO:0000256" key="10">
    <source>
        <dbReference type="SAM" id="Coils"/>
    </source>
</evidence>
<gene>
    <name evidence="11" type="ORF">NQ314_000900</name>
</gene>
<evidence type="ECO:0000256" key="9">
    <source>
        <dbReference type="RuleBase" id="RU003919"/>
    </source>
</evidence>
<reference evidence="11" key="1">
    <citation type="journal article" date="2023" name="Insect Mol. Biol.">
        <title>Genome sequencing provides insights into the evolution of gene families encoding plant cell wall-degrading enzymes in longhorned beetles.</title>
        <authorList>
            <person name="Shin N.R."/>
            <person name="Okamura Y."/>
            <person name="Kirsch R."/>
            <person name="Pauchet Y."/>
        </authorList>
    </citation>
    <scope>NUCLEOTIDE SEQUENCE</scope>
    <source>
        <strain evidence="11">RBIC_L_NR</strain>
    </source>
</reference>
<evidence type="ECO:0000256" key="3">
    <source>
        <dbReference type="ARBA" id="ARBA00022946"/>
    </source>
</evidence>
<dbReference type="Gene3D" id="1.10.287.10">
    <property type="entry name" value="S15/NS1, RNA-binding"/>
    <property type="match status" value="1"/>
</dbReference>
<keyword evidence="12" id="KW-1185">Reference proteome</keyword>
<dbReference type="GO" id="GO:0003723">
    <property type="term" value="F:RNA binding"/>
    <property type="evidence" value="ECO:0007669"/>
    <property type="project" value="TreeGrafter"/>
</dbReference>
<dbReference type="SMART" id="SM01387">
    <property type="entry name" value="Ribosomal_S15"/>
    <property type="match status" value="1"/>
</dbReference>
<keyword evidence="6 9" id="KW-0687">Ribonucleoprotein</keyword>
<organism evidence="11 12">
    <name type="scientific">Rhamnusium bicolor</name>
    <dbReference type="NCBI Taxonomy" id="1586634"/>
    <lineage>
        <taxon>Eukaryota</taxon>
        <taxon>Metazoa</taxon>
        <taxon>Ecdysozoa</taxon>
        <taxon>Arthropoda</taxon>
        <taxon>Hexapoda</taxon>
        <taxon>Insecta</taxon>
        <taxon>Pterygota</taxon>
        <taxon>Neoptera</taxon>
        <taxon>Endopterygota</taxon>
        <taxon>Coleoptera</taxon>
        <taxon>Polyphaga</taxon>
        <taxon>Cucujiformia</taxon>
        <taxon>Chrysomeloidea</taxon>
        <taxon>Cerambycidae</taxon>
        <taxon>Lepturinae</taxon>
        <taxon>Rhagiini</taxon>
        <taxon>Rhamnusium</taxon>
    </lineage>
</organism>
<keyword evidence="4 9" id="KW-0689">Ribosomal protein</keyword>
<comment type="caution">
    <text evidence="11">The sequence shown here is derived from an EMBL/GenBank/DDBJ whole genome shotgun (WGS) entry which is preliminary data.</text>
</comment>
<evidence type="ECO:0000256" key="5">
    <source>
        <dbReference type="ARBA" id="ARBA00023128"/>
    </source>
</evidence>
<accession>A0AAV8ZVT3</accession>
<proteinExistence type="inferred from homology"/>
<name>A0AAV8ZVT3_9CUCU</name>
<dbReference type="PANTHER" id="PTHR46685">
    <property type="entry name" value="28S RIBOSOMAL PROTEIN S15, MITOCHONDRIAL"/>
    <property type="match status" value="1"/>
</dbReference>
<evidence type="ECO:0000313" key="12">
    <source>
        <dbReference type="Proteomes" id="UP001162156"/>
    </source>
</evidence>
<keyword evidence="3" id="KW-0809">Transit peptide</keyword>
<dbReference type="AlphaFoldDB" id="A0AAV8ZVT3"/>
<sequence length="153" mass="18928">MGIRVIRALQEVMERFPRNKKLKVKLKELIDKRKKHLKYLRRWDYKRFEWLLETLDIVYKAPPSKFHWITRRESLQKLTQKYCEDIKQERLDAYRLQLESEQPAFLEEKIRALHFIREEEKECNAEISVTEEEIEKIKKQLEEIKIKNEIKNE</sequence>
<evidence type="ECO:0000256" key="4">
    <source>
        <dbReference type="ARBA" id="ARBA00022980"/>
    </source>
</evidence>
<dbReference type="InterPro" id="IPR009068">
    <property type="entry name" value="uS15_NS1_RNA-bd_sf"/>
</dbReference>
<evidence type="ECO:0000313" key="11">
    <source>
        <dbReference type="EMBL" id="KAJ8971068.1"/>
    </source>
</evidence>
<protein>
    <recommendedName>
        <fullName evidence="7">Small ribosomal subunit protein uS15m</fullName>
    </recommendedName>
    <alternativeName>
        <fullName evidence="8">28S ribosomal protein S15, mitochondrial</fullName>
    </alternativeName>
</protein>
<comment type="subcellular location">
    <subcellularLocation>
        <location evidence="1">Mitochondrion</location>
    </subcellularLocation>
</comment>
<evidence type="ECO:0000256" key="2">
    <source>
        <dbReference type="ARBA" id="ARBA00008434"/>
    </source>
</evidence>
<dbReference type="GO" id="GO:0032543">
    <property type="term" value="P:mitochondrial translation"/>
    <property type="evidence" value="ECO:0007669"/>
    <property type="project" value="TreeGrafter"/>
</dbReference>
<dbReference type="Proteomes" id="UP001162156">
    <property type="component" value="Unassembled WGS sequence"/>
</dbReference>
<evidence type="ECO:0000256" key="8">
    <source>
        <dbReference type="ARBA" id="ARBA00035528"/>
    </source>
</evidence>
<comment type="similarity">
    <text evidence="2 9">Belongs to the universal ribosomal protein uS15 family.</text>
</comment>
<dbReference type="Pfam" id="PF00312">
    <property type="entry name" value="Ribosomal_S15"/>
    <property type="match status" value="1"/>
</dbReference>
<feature type="coiled-coil region" evidence="10">
    <location>
        <begin position="120"/>
        <end position="147"/>
    </location>
</feature>
<dbReference type="InterPro" id="IPR000589">
    <property type="entry name" value="Ribosomal_uS15"/>
</dbReference>
<dbReference type="GO" id="GO:0005763">
    <property type="term" value="C:mitochondrial small ribosomal subunit"/>
    <property type="evidence" value="ECO:0007669"/>
    <property type="project" value="TreeGrafter"/>
</dbReference>